<dbReference type="SUPFAM" id="SSF52540">
    <property type="entry name" value="P-loop containing nucleoside triphosphate hydrolases"/>
    <property type="match status" value="1"/>
</dbReference>
<dbReference type="GO" id="GO:0005524">
    <property type="term" value="F:ATP binding"/>
    <property type="evidence" value="ECO:0007669"/>
    <property type="project" value="UniProtKB-KW"/>
</dbReference>
<dbReference type="PANTHER" id="PTHR43394:SF1">
    <property type="entry name" value="ATP-BINDING CASSETTE SUB-FAMILY B MEMBER 10, MITOCHONDRIAL"/>
    <property type="match status" value="1"/>
</dbReference>
<dbReference type="GO" id="GO:0016887">
    <property type="term" value="F:ATP hydrolysis activity"/>
    <property type="evidence" value="ECO:0007669"/>
    <property type="project" value="InterPro"/>
</dbReference>
<feature type="domain" description="ABC transporter" evidence="8">
    <location>
        <begin position="338"/>
        <end position="572"/>
    </location>
</feature>
<gene>
    <name evidence="10" type="primary">cydC</name>
    <name evidence="10" type="ORF">WDC_0842</name>
</gene>
<evidence type="ECO:0000259" key="8">
    <source>
        <dbReference type="PROSITE" id="PS50893"/>
    </source>
</evidence>
<reference evidence="10 11" key="1">
    <citation type="submission" date="2013-08" db="EMBL/GenBank/DDBJ databases">
        <title>Lactobacillus wasatchii sp. WDC04, a late gas producing bacteria isolated from aged chedder cheese.</title>
        <authorList>
            <person name="Oberg C.J."/>
            <person name="Culumber M."/>
            <person name="McMahon D.J."/>
            <person name="Broadbent J.R."/>
            <person name="Oberg T.S."/>
            <person name="Ortaki F."/>
        </authorList>
    </citation>
    <scope>NUCLEOTIDE SEQUENCE [LARGE SCALE GENOMIC DNA]</scope>
    <source>
        <strain evidence="10 11">WDC04</strain>
    </source>
</reference>
<evidence type="ECO:0000256" key="3">
    <source>
        <dbReference type="ARBA" id="ARBA00022741"/>
    </source>
</evidence>
<dbReference type="InterPro" id="IPR036640">
    <property type="entry name" value="ABC1_TM_sf"/>
</dbReference>
<keyword evidence="5 7" id="KW-1133">Transmembrane helix</keyword>
<dbReference type="InterPro" id="IPR027417">
    <property type="entry name" value="P-loop_NTPase"/>
</dbReference>
<evidence type="ECO:0000256" key="2">
    <source>
        <dbReference type="ARBA" id="ARBA00022692"/>
    </source>
</evidence>
<feature type="transmembrane region" description="Helical" evidence="7">
    <location>
        <begin position="20"/>
        <end position="46"/>
    </location>
</feature>
<organism evidence="10 11">
    <name type="scientific">Paucilactobacillus wasatchensis</name>
    <dbReference type="NCBI Taxonomy" id="1335616"/>
    <lineage>
        <taxon>Bacteria</taxon>
        <taxon>Bacillati</taxon>
        <taxon>Bacillota</taxon>
        <taxon>Bacilli</taxon>
        <taxon>Lactobacillales</taxon>
        <taxon>Lactobacillaceae</taxon>
        <taxon>Paucilactobacillus</taxon>
    </lineage>
</organism>
<dbReference type="PROSITE" id="PS00211">
    <property type="entry name" value="ABC_TRANSPORTER_1"/>
    <property type="match status" value="1"/>
</dbReference>
<evidence type="ECO:0000313" key="11">
    <source>
        <dbReference type="Proteomes" id="UP000032279"/>
    </source>
</evidence>
<comment type="caution">
    <text evidence="10">The sequence shown here is derived from an EMBL/GenBank/DDBJ whole genome shotgun (WGS) entry which is preliminary data.</text>
</comment>
<keyword evidence="4 10" id="KW-0067">ATP-binding</keyword>
<dbReference type="GO" id="GO:0005886">
    <property type="term" value="C:plasma membrane"/>
    <property type="evidence" value="ECO:0007669"/>
    <property type="project" value="UniProtKB-SubCell"/>
</dbReference>
<feature type="transmembrane region" description="Helical" evidence="7">
    <location>
        <begin position="162"/>
        <end position="184"/>
    </location>
</feature>
<feature type="transmembrane region" description="Helical" evidence="7">
    <location>
        <begin position="249"/>
        <end position="267"/>
    </location>
</feature>
<dbReference type="PANTHER" id="PTHR43394">
    <property type="entry name" value="ATP-DEPENDENT PERMEASE MDL1, MITOCHONDRIAL"/>
    <property type="match status" value="1"/>
</dbReference>
<dbReference type="SUPFAM" id="SSF90123">
    <property type="entry name" value="ABC transporter transmembrane region"/>
    <property type="match status" value="1"/>
</dbReference>
<accession>A0A0D1A6Q2</accession>
<sequence length="581" mass="65423">MNVLKNDTWVMPYLRKYKSLLTLVLVLGFLTLFSGSALMFTSGYLISKCATHPFNILLVYPAIVLTRAFGIARPVFRYTERLSAHNWVLRIVSNFRKKLYDSVEKTAVAIRQKHQTGSLLTLLADDIEHIENLYLTTVFPIVTGILVYVFIIAGLSVINWPFALLMVMLIGILMFIMPLVSVLVNGANEFKQKQIQQGLYTKLTDSVLGLSDWLISGRRADFMHQHLDSSNQIFELRRKDKNFQWYRDWLSQIVIGVIAIATLVWAGKTMTDSQNAANWIAAFVLCIFPLDQTFTNIAQGVSEWPTYRESIKRVNELPNADQPQTTEQIALQKPVQELTIDHVDFKYDDGNQLVLNQLNMQIHAGEKIGLLGPSGTGKSTLLKLILGDAVPTSGSIKINGIDISQLQNERANLFGVLDQQPYLFDTSILNNIRLGNLAATTQQVQAVLDELELTPLIASLPAGLQTQVQEAGSRFSGGEQQRLALARILLQDAPIIILDEPTVSLDPITERHLLKTIFRVLQDKTVIWVTHHLVGINYVDQVRFIEHGQFDMSGTPKELYQNNVRFKQLYEMDRGVGNATD</sequence>
<dbReference type="GO" id="GO:0045454">
    <property type="term" value="P:cell redox homeostasis"/>
    <property type="evidence" value="ECO:0007669"/>
    <property type="project" value="InterPro"/>
</dbReference>
<keyword evidence="2 7" id="KW-0812">Transmembrane</keyword>
<dbReference type="CDD" id="cd03247">
    <property type="entry name" value="ABCC_cytochrome_bd"/>
    <property type="match status" value="1"/>
</dbReference>
<name>A0A0D1A6Q2_9LACO</name>
<dbReference type="Gene3D" id="1.20.1560.10">
    <property type="entry name" value="ABC transporter type 1, transmembrane domain"/>
    <property type="match status" value="1"/>
</dbReference>
<dbReference type="Proteomes" id="UP000032279">
    <property type="component" value="Unassembled WGS sequence"/>
</dbReference>
<evidence type="ECO:0000256" key="4">
    <source>
        <dbReference type="ARBA" id="ARBA00022840"/>
    </source>
</evidence>
<comment type="subcellular location">
    <subcellularLocation>
        <location evidence="1">Cell membrane</location>
        <topology evidence="1">Multi-pass membrane protein</topology>
    </subcellularLocation>
</comment>
<dbReference type="InterPro" id="IPR011527">
    <property type="entry name" value="ABC1_TM_dom"/>
</dbReference>
<feature type="transmembrane region" description="Helical" evidence="7">
    <location>
        <begin position="133"/>
        <end position="156"/>
    </location>
</feature>
<dbReference type="PATRIC" id="fig|1335616.4.peg.842"/>
<evidence type="ECO:0000256" key="7">
    <source>
        <dbReference type="SAM" id="Phobius"/>
    </source>
</evidence>
<evidence type="ECO:0000313" key="10">
    <source>
        <dbReference type="EMBL" id="KIS03540.1"/>
    </source>
</evidence>
<protein>
    <submittedName>
        <fullName evidence="10">Transport ATP-binding protein CydC</fullName>
    </submittedName>
</protein>
<dbReference type="InterPro" id="IPR039421">
    <property type="entry name" value="Type_1_exporter"/>
</dbReference>
<feature type="transmembrane region" description="Helical" evidence="7">
    <location>
        <begin position="58"/>
        <end position="76"/>
    </location>
</feature>
<keyword evidence="6 7" id="KW-0472">Membrane</keyword>
<dbReference type="PROSITE" id="PS50893">
    <property type="entry name" value="ABC_TRANSPORTER_2"/>
    <property type="match status" value="1"/>
</dbReference>
<evidence type="ECO:0000256" key="1">
    <source>
        <dbReference type="ARBA" id="ARBA00004651"/>
    </source>
</evidence>
<feature type="domain" description="ABC transmembrane type-1" evidence="9">
    <location>
        <begin position="23"/>
        <end position="306"/>
    </location>
</feature>
<dbReference type="GO" id="GO:0034775">
    <property type="term" value="P:glutathione transmembrane transport"/>
    <property type="evidence" value="ECO:0007669"/>
    <property type="project" value="InterPro"/>
</dbReference>
<keyword evidence="3" id="KW-0547">Nucleotide-binding</keyword>
<dbReference type="InterPro" id="IPR014223">
    <property type="entry name" value="ABC_CydC/D"/>
</dbReference>
<evidence type="ECO:0000256" key="6">
    <source>
        <dbReference type="ARBA" id="ARBA00023136"/>
    </source>
</evidence>
<dbReference type="InterPro" id="IPR017871">
    <property type="entry name" value="ABC_transporter-like_CS"/>
</dbReference>
<dbReference type="STRING" id="1335616.WDC_0842"/>
<keyword evidence="11" id="KW-1185">Reference proteome</keyword>
<dbReference type="Pfam" id="PF00005">
    <property type="entry name" value="ABC_tran"/>
    <property type="match status" value="1"/>
</dbReference>
<dbReference type="Gene3D" id="3.40.50.300">
    <property type="entry name" value="P-loop containing nucleotide triphosphate hydrolases"/>
    <property type="match status" value="1"/>
</dbReference>
<dbReference type="PROSITE" id="PS50929">
    <property type="entry name" value="ABC_TM1F"/>
    <property type="match status" value="1"/>
</dbReference>
<dbReference type="Pfam" id="PF00664">
    <property type="entry name" value="ABC_membrane"/>
    <property type="match status" value="1"/>
</dbReference>
<dbReference type="NCBIfam" id="TIGR02868">
    <property type="entry name" value="CydC"/>
    <property type="match status" value="1"/>
</dbReference>
<evidence type="ECO:0000259" key="9">
    <source>
        <dbReference type="PROSITE" id="PS50929"/>
    </source>
</evidence>
<dbReference type="SMART" id="SM00382">
    <property type="entry name" value="AAA"/>
    <property type="match status" value="1"/>
</dbReference>
<dbReference type="EMBL" id="AWTT01000016">
    <property type="protein sequence ID" value="KIS03540.1"/>
    <property type="molecule type" value="Genomic_DNA"/>
</dbReference>
<dbReference type="InterPro" id="IPR003593">
    <property type="entry name" value="AAA+_ATPase"/>
</dbReference>
<dbReference type="OrthoDB" id="9802264at2"/>
<evidence type="ECO:0000256" key="5">
    <source>
        <dbReference type="ARBA" id="ARBA00022989"/>
    </source>
</evidence>
<dbReference type="AlphaFoldDB" id="A0A0D1A6Q2"/>
<dbReference type="GO" id="GO:0015421">
    <property type="term" value="F:ABC-type oligopeptide transporter activity"/>
    <property type="evidence" value="ECO:0007669"/>
    <property type="project" value="TreeGrafter"/>
</dbReference>
<proteinExistence type="predicted"/>
<dbReference type="InterPro" id="IPR003439">
    <property type="entry name" value="ABC_transporter-like_ATP-bd"/>
</dbReference>
<dbReference type="RefSeq" id="WP_044010542.1">
    <property type="nucleotide sequence ID" value="NZ_AWTT01000016.1"/>
</dbReference>